<evidence type="ECO:0000256" key="8">
    <source>
        <dbReference type="ARBA" id="ARBA00046280"/>
    </source>
</evidence>
<evidence type="ECO:0000256" key="2">
    <source>
        <dbReference type="ARBA" id="ARBA00022448"/>
    </source>
</evidence>
<dbReference type="InterPro" id="IPR038407">
    <property type="entry name" value="v-SNARE_N_sf"/>
</dbReference>
<dbReference type="InterPro" id="IPR010989">
    <property type="entry name" value="SNARE"/>
</dbReference>
<evidence type="ECO:0000313" key="13">
    <source>
        <dbReference type="EnsemblProtists" id="EKX41793"/>
    </source>
</evidence>
<evidence type="ECO:0000256" key="7">
    <source>
        <dbReference type="ARBA" id="ARBA00023136"/>
    </source>
</evidence>
<evidence type="ECO:0000256" key="1">
    <source>
        <dbReference type="ARBA" id="ARBA00006108"/>
    </source>
</evidence>
<comment type="subcellular location">
    <subcellularLocation>
        <location evidence="8">Endomembrane system</location>
        <topology evidence="8">Single-pass type IV membrane protein</topology>
    </subcellularLocation>
</comment>
<reference evidence="14" key="2">
    <citation type="submission" date="2012-11" db="EMBL/GenBank/DDBJ databases">
        <authorList>
            <person name="Kuo A."/>
            <person name="Curtis B.A."/>
            <person name="Tanifuji G."/>
            <person name="Burki F."/>
            <person name="Gruber A."/>
            <person name="Irimia M."/>
            <person name="Maruyama S."/>
            <person name="Arias M.C."/>
            <person name="Ball S.G."/>
            <person name="Gile G.H."/>
            <person name="Hirakawa Y."/>
            <person name="Hopkins J.F."/>
            <person name="Rensing S.A."/>
            <person name="Schmutz J."/>
            <person name="Symeonidi A."/>
            <person name="Elias M."/>
            <person name="Eveleigh R.J."/>
            <person name="Herman E.K."/>
            <person name="Klute M.J."/>
            <person name="Nakayama T."/>
            <person name="Obornik M."/>
            <person name="Reyes-Prieto A."/>
            <person name="Armbrust E.V."/>
            <person name="Aves S.J."/>
            <person name="Beiko R.G."/>
            <person name="Coutinho P."/>
            <person name="Dacks J.B."/>
            <person name="Durnford D.G."/>
            <person name="Fast N.M."/>
            <person name="Green B.R."/>
            <person name="Grisdale C."/>
            <person name="Hempe F."/>
            <person name="Henrissat B."/>
            <person name="Hoppner M.P."/>
            <person name="Ishida K.-I."/>
            <person name="Kim E."/>
            <person name="Koreny L."/>
            <person name="Kroth P.G."/>
            <person name="Liu Y."/>
            <person name="Malik S.-B."/>
            <person name="Maier U.G."/>
            <person name="McRose D."/>
            <person name="Mock T."/>
            <person name="Neilson J.A."/>
            <person name="Onodera N.T."/>
            <person name="Poole A.M."/>
            <person name="Pritham E.J."/>
            <person name="Richards T.A."/>
            <person name="Rocap G."/>
            <person name="Roy S.W."/>
            <person name="Sarai C."/>
            <person name="Schaack S."/>
            <person name="Shirato S."/>
            <person name="Slamovits C.H."/>
            <person name="Spencer D.F."/>
            <person name="Suzuki S."/>
            <person name="Worden A.Z."/>
            <person name="Zauner S."/>
            <person name="Barry K."/>
            <person name="Bell C."/>
            <person name="Bharti A.K."/>
            <person name="Crow J.A."/>
            <person name="Grimwood J."/>
            <person name="Kramer R."/>
            <person name="Lindquist E."/>
            <person name="Lucas S."/>
            <person name="Salamov A."/>
            <person name="McFadden G.I."/>
            <person name="Lane C.E."/>
            <person name="Keeling P.J."/>
            <person name="Gray M.W."/>
            <person name="Grigoriev I.V."/>
            <person name="Archibald J.M."/>
        </authorList>
    </citation>
    <scope>NUCLEOTIDE SEQUENCE</scope>
    <source>
        <strain evidence="14">CCMP2712</strain>
    </source>
</reference>
<keyword evidence="14" id="KW-1185">Reference proteome</keyword>
<dbReference type="GO" id="GO:0005794">
    <property type="term" value="C:Golgi apparatus"/>
    <property type="evidence" value="ECO:0007669"/>
    <property type="project" value="InterPro"/>
</dbReference>
<keyword evidence="3 10" id="KW-0812">Transmembrane</keyword>
<feature type="transmembrane region" description="Helical" evidence="10">
    <location>
        <begin position="211"/>
        <end position="232"/>
    </location>
</feature>
<dbReference type="SUPFAM" id="SSF58038">
    <property type="entry name" value="SNARE fusion complex"/>
    <property type="match status" value="1"/>
</dbReference>
<evidence type="ECO:0000256" key="5">
    <source>
        <dbReference type="ARBA" id="ARBA00022989"/>
    </source>
</evidence>
<comment type="similarity">
    <text evidence="1">Belongs to the VTI1 family.</text>
</comment>
<keyword evidence="2" id="KW-0813">Transport</keyword>
<evidence type="ECO:0000313" key="14">
    <source>
        <dbReference type="Proteomes" id="UP000011087"/>
    </source>
</evidence>
<dbReference type="PANTHER" id="PTHR21230">
    <property type="entry name" value="VESICLE TRANSPORT V-SNARE PROTEIN VTI1-RELATED"/>
    <property type="match status" value="1"/>
</dbReference>
<dbReference type="GO" id="GO:0012507">
    <property type="term" value="C:ER to Golgi transport vesicle membrane"/>
    <property type="evidence" value="ECO:0007669"/>
    <property type="project" value="TreeGrafter"/>
</dbReference>
<dbReference type="STRING" id="905079.L1IZV9"/>
<reference evidence="13" key="3">
    <citation type="submission" date="2016-03" db="UniProtKB">
        <authorList>
            <consortium name="EnsemblProtists"/>
        </authorList>
    </citation>
    <scope>IDENTIFICATION</scope>
</reference>
<dbReference type="GO" id="GO:0006886">
    <property type="term" value="P:intracellular protein transport"/>
    <property type="evidence" value="ECO:0007669"/>
    <property type="project" value="InterPro"/>
</dbReference>
<protein>
    <submittedName>
        <fullName evidence="12">Vesicle transport through interaction with t-snares 1</fullName>
    </submittedName>
</protein>
<dbReference type="PaxDb" id="55529-EKX41793"/>
<dbReference type="GO" id="GO:0031902">
    <property type="term" value="C:late endosome membrane"/>
    <property type="evidence" value="ECO:0007669"/>
    <property type="project" value="TreeGrafter"/>
</dbReference>
<organism evidence="12">
    <name type="scientific">Guillardia theta (strain CCMP2712)</name>
    <name type="common">Cryptophyte</name>
    <dbReference type="NCBI Taxonomy" id="905079"/>
    <lineage>
        <taxon>Eukaryota</taxon>
        <taxon>Cryptophyceae</taxon>
        <taxon>Pyrenomonadales</taxon>
        <taxon>Geminigeraceae</taxon>
        <taxon>Guillardia</taxon>
    </lineage>
</organism>
<dbReference type="InterPro" id="IPR007705">
    <property type="entry name" value="Vesicle_trsprt_v-SNARE_N"/>
</dbReference>
<reference evidence="12 14" key="1">
    <citation type="journal article" date="2012" name="Nature">
        <title>Algal genomes reveal evolutionary mosaicism and the fate of nucleomorphs.</title>
        <authorList>
            <consortium name="DOE Joint Genome Institute"/>
            <person name="Curtis B.A."/>
            <person name="Tanifuji G."/>
            <person name="Burki F."/>
            <person name="Gruber A."/>
            <person name="Irimia M."/>
            <person name="Maruyama S."/>
            <person name="Arias M.C."/>
            <person name="Ball S.G."/>
            <person name="Gile G.H."/>
            <person name="Hirakawa Y."/>
            <person name="Hopkins J.F."/>
            <person name="Kuo A."/>
            <person name="Rensing S.A."/>
            <person name="Schmutz J."/>
            <person name="Symeonidi A."/>
            <person name="Elias M."/>
            <person name="Eveleigh R.J."/>
            <person name="Herman E.K."/>
            <person name="Klute M.J."/>
            <person name="Nakayama T."/>
            <person name="Obornik M."/>
            <person name="Reyes-Prieto A."/>
            <person name="Armbrust E.V."/>
            <person name="Aves S.J."/>
            <person name="Beiko R.G."/>
            <person name="Coutinho P."/>
            <person name="Dacks J.B."/>
            <person name="Durnford D.G."/>
            <person name="Fast N.M."/>
            <person name="Green B.R."/>
            <person name="Grisdale C.J."/>
            <person name="Hempel F."/>
            <person name="Henrissat B."/>
            <person name="Hoppner M.P."/>
            <person name="Ishida K."/>
            <person name="Kim E."/>
            <person name="Koreny L."/>
            <person name="Kroth P.G."/>
            <person name="Liu Y."/>
            <person name="Malik S.B."/>
            <person name="Maier U.G."/>
            <person name="McRose D."/>
            <person name="Mock T."/>
            <person name="Neilson J.A."/>
            <person name="Onodera N.T."/>
            <person name="Poole A.M."/>
            <person name="Pritham E.J."/>
            <person name="Richards T.A."/>
            <person name="Rocap G."/>
            <person name="Roy S.W."/>
            <person name="Sarai C."/>
            <person name="Schaack S."/>
            <person name="Shirato S."/>
            <person name="Slamovits C.H."/>
            <person name="Spencer D.F."/>
            <person name="Suzuki S."/>
            <person name="Worden A.Z."/>
            <person name="Zauner S."/>
            <person name="Barry K."/>
            <person name="Bell C."/>
            <person name="Bharti A.K."/>
            <person name="Crow J.A."/>
            <person name="Grimwood J."/>
            <person name="Kramer R."/>
            <person name="Lindquist E."/>
            <person name="Lucas S."/>
            <person name="Salamov A."/>
            <person name="McFadden G.I."/>
            <person name="Lane C.E."/>
            <person name="Keeling P.J."/>
            <person name="Gray M.W."/>
            <person name="Grigoriev I.V."/>
            <person name="Archibald J.M."/>
        </authorList>
    </citation>
    <scope>NUCLEOTIDE SEQUENCE</scope>
    <source>
        <strain evidence="12 14">CCMP2712</strain>
    </source>
</reference>
<feature type="domain" description="Vesicle transport v-SNARE N-terminal" evidence="11">
    <location>
        <begin position="2"/>
        <end position="91"/>
    </location>
</feature>
<dbReference type="GO" id="GO:0005484">
    <property type="term" value="F:SNAP receptor activity"/>
    <property type="evidence" value="ECO:0007669"/>
    <property type="project" value="InterPro"/>
</dbReference>
<evidence type="ECO:0000313" key="12">
    <source>
        <dbReference type="EMBL" id="EKX41793.1"/>
    </source>
</evidence>
<dbReference type="GO" id="GO:0000149">
    <property type="term" value="F:SNARE binding"/>
    <property type="evidence" value="ECO:0007669"/>
    <property type="project" value="TreeGrafter"/>
</dbReference>
<dbReference type="GeneID" id="17298486"/>
<sequence>MALLEAYEEQYQSLVREINLHLDRLNKLGEQEQTNADEWNSIYQKAKHNVEDAEEVLGKLGMEVRSCKGETRKACENRLRQYKIDIGVCKDTLSCYLRKQRKVTSAAERDDLFRNQNNGDKFSGNLTLSAEQRARSSVVTERLEKSTQRIKESRRVAQETEMIGADVMQDLLQQRETLLHARDSLSDVDNNLGESRRLVRLMQKRITQNKWIMYGIVVAVVVFACILIISQLKSSASDLSTMPALQPLPTNNSTKH</sequence>
<dbReference type="EnsemblProtists" id="EKX41793">
    <property type="protein sequence ID" value="EKX41793"/>
    <property type="gene ID" value="GUITHDRAFT_153751"/>
</dbReference>
<gene>
    <name evidence="12" type="primary">VTI1</name>
    <name evidence="12" type="ORF">GUITHDRAFT_153751</name>
</gene>
<evidence type="ECO:0000256" key="10">
    <source>
        <dbReference type="SAM" id="Phobius"/>
    </source>
</evidence>
<evidence type="ECO:0000256" key="4">
    <source>
        <dbReference type="ARBA" id="ARBA00022927"/>
    </source>
</evidence>
<dbReference type="FunFam" id="1.20.5.110:FF:000002">
    <property type="entry name" value="Vesicle transport through interaction with t-SNAREsB"/>
    <property type="match status" value="1"/>
</dbReference>
<dbReference type="InterPro" id="IPR027027">
    <property type="entry name" value="GOSR2/Membrin/Bos1"/>
</dbReference>
<dbReference type="CDD" id="cd15862">
    <property type="entry name" value="SNARE_Vti1"/>
    <property type="match status" value="1"/>
</dbReference>
<dbReference type="Gene3D" id="1.20.5.110">
    <property type="match status" value="1"/>
</dbReference>
<accession>L1IZV9</accession>
<dbReference type="Gene3D" id="1.20.58.400">
    <property type="entry name" value="t-snare proteins"/>
    <property type="match status" value="1"/>
</dbReference>
<dbReference type="OrthoDB" id="430637at2759"/>
<dbReference type="GO" id="GO:0031201">
    <property type="term" value="C:SNARE complex"/>
    <property type="evidence" value="ECO:0007669"/>
    <property type="project" value="TreeGrafter"/>
</dbReference>
<dbReference type="PIRSF" id="PIRSF028865">
    <property type="entry name" value="Membrin-2"/>
    <property type="match status" value="1"/>
</dbReference>
<dbReference type="KEGG" id="gtt:GUITHDRAFT_153751"/>
<keyword evidence="5 10" id="KW-1133">Transmembrane helix</keyword>
<dbReference type="eggNOG" id="KOG1666">
    <property type="taxonomic scope" value="Eukaryota"/>
</dbReference>
<dbReference type="OMA" id="YRRVMTN"/>
<dbReference type="AlphaFoldDB" id="L1IZV9"/>
<keyword evidence="7 10" id="KW-0472">Membrane</keyword>
<name>L1IZV9_GUITC</name>
<proteinExistence type="inferred from homology"/>
<dbReference type="EMBL" id="JH993021">
    <property type="protein sequence ID" value="EKX41793.1"/>
    <property type="molecule type" value="Genomic_DNA"/>
</dbReference>
<dbReference type="Pfam" id="PF12352">
    <property type="entry name" value="V-SNARE_C"/>
    <property type="match status" value="1"/>
</dbReference>
<feature type="coiled-coil region" evidence="9">
    <location>
        <begin position="4"/>
        <end position="63"/>
    </location>
</feature>
<evidence type="ECO:0000259" key="11">
    <source>
        <dbReference type="Pfam" id="PF05008"/>
    </source>
</evidence>
<dbReference type="SUPFAM" id="SSF47661">
    <property type="entry name" value="t-snare proteins"/>
    <property type="match status" value="1"/>
</dbReference>
<dbReference type="Pfam" id="PF05008">
    <property type="entry name" value="V-SNARE"/>
    <property type="match status" value="1"/>
</dbReference>
<evidence type="ECO:0000256" key="6">
    <source>
        <dbReference type="ARBA" id="ARBA00023054"/>
    </source>
</evidence>
<keyword evidence="6 9" id="KW-0175">Coiled coil</keyword>
<dbReference type="Proteomes" id="UP000011087">
    <property type="component" value="Unassembled WGS sequence"/>
</dbReference>
<dbReference type="RefSeq" id="XP_005828773.1">
    <property type="nucleotide sequence ID" value="XM_005828716.1"/>
</dbReference>
<dbReference type="GO" id="GO:0005789">
    <property type="term" value="C:endoplasmic reticulum membrane"/>
    <property type="evidence" value="ECO:0007669"/>
    <property type="project" value="TreeGrafter"/>
</dbReference>
<evidence type="ECO:0000256" key="3">
    <source>
        <dbReference type="ARBA" id="ARBA00022692"/>
    </source>
</evidence>
<dbReference type="HOGENOM" id="CLU_075474_1_1_1"/>
<keyword evidence="4" id="KW-0653">Protein transport</keyword>
<evidence type="ECO:0000256" key="9">
    <source>
        <dbReference type="SAM" id="Coils"/>
    </source>
</evidence>
<dbReference type="GO" id="GO:0006906">
    <property type="term" value="P:vesicle fusion"/>
    <property type="evidence" value="ECO:0007669"/>
    <property type="project" value="TreeGrafter"/>
</dbReference>
<dbReference type="PANTHER" id="PTHR21230:SF26">
    <property type="entry name" value="VESICLE TRANSPORT THROUGH INTERACTION WITH T-SNARES HOMOLOG 1A"/>
    <property type="match status" value="1"/>
</dbReference>